<feature type="signal peptide" evidence="1">
    <location>
        <begin position="1"/>
        <end position="17"/>
    </location>
</feature>
<dbReference type="OrthoDB" id="5102063at2759"/>
<dbReference type="Pfam" id="PF03068">
    <property type="entry name" value="PAD"/>
    <property type="match status" value="1"/>
</dbReference>
<dbReference type="GO" id="GO:0005737">
    <property type="term" value="C:cytoplasm"/>
    <property type="evidence" value="ECO:0007669"/>
    <property type="project" value="InterPro"/>
</dbReference>
<dbReference type="GO" id="GO:0004668">
    <property type="term" value="F:protein-arginine deiminase activity"/>
    <property type="evidence" value="ECO:0007669"/>
    <property type="project" value="InterPro"/>
</dbReference>
<gene>
    <name evidence="3" type="ORF">GQ602_004816</name>
</gene>
<name>A0A8H4VCG1_9HYPO</name>
<feature type="domain" description="Protein-arginine deiminase C-terminal" evidence="2">
    <location>
        <begin position="187"/>
        <end position="594"/>
    </location>
</feature>
<dbReference type="AlphaFoldDB" id="A0A8H4VCG1"/>
<organism evidence="3 4">
    <name type="scientific">Ophiocordyceps camponoti-floridani</name>
    <dbReference type="NCBI Taxonomy" id="2030778"/>
    <lineage>
        <taxon>Eukaryota</taxon>
        <taxon>Fungi</taxon>
        <taxon>Dikarya</taxon>
        <taxon>Ascomycota</taxon>
        <taxon>Pezizomycotina</taxon>
        <taxon>Sordariomycetes</taxon>
        <taxon>Hypocreomycetidae</taxon>
        <taxon>Hypocreales</taxon>
        <taxon>Ophiocordycipitaceae</taxon>
        <taxon>Ophiocordyceps</taxon>
    </lineage>
</organism>
<keyword evidence="4" id="KW-1185">Reference proteome</keyword>
<accession>A0A8H4VCG1</accession>
<reference evidence="3 4" key="1">
    <citation type="journal article" date="2020" name="G3 (Bethesda)">
        <title>Genetic Underpinnings of Host Manipulation by Ophiocordyceps as Revealed by Comparative Transcriptomics.</title>
        <authorList>
            <person name="Will I."/>
            <person name="Das B."/>
            <person name="Trinh T."/>
            <person name="Brachmann A."/>
            <person name="Ohm R.A."/>
            <person name="de Bekker C."/>
        </authorList>
    </citation>
    <scope>NUCLEOTIDE SEQUENCE [LARGE SCALE GENOMIC DNA]</scope>
    <source>
        <strain evidence="3 4">EC05</strain>
    </source>
</reference>
<comment type="caution">
    <text evidence="3">The sequence shown here is derived from an EMBL/GenBank/DDBJ whole genome shotgun (WGS) entry which is preliminary data.</text>
</comment>
<dbReference type="PANTHER" id="PTHR10837:SF8">
    <property type="entry name" value="PROTEIN-ARGININE DEIMINASE"/>
    <property type="match status" value="1"/>
</dbReference>
<dbReference type="InterPro" id="IPR004303">
    <property type="entry name" value="PAD"/>
</dbReference>
<feature type="chain" id="PRO_5034654648" description="Protein-arginine deiminase C-terminal domain-containing protein" evidence="1">
    <location>
        <begin position="18"/>
        <end position="596"/>
    </location>
</feature>
<dbReference type="PANTHER" id="PTHR10837">
    <property type="entry name" value="PEPTIDYLARGININE DEIMINASE"/>
    <property type="match status" value="1"/>
</dbReference>
<dbReference type="InterPro" id="IPR013530">
    <property type="entry name" value="PAD_C"/>
</dbReference>
<dbReference type="GO" id="GO:0005509">
    <property type="term" value="F:calcium ion binding"/>
    <property type="evidence" value="ECO:0007669"/>
    <property type="project" value="InterPro"/>
</dbReference>
<evidence type="ECO:0000256" key="1">
    <source>
        <dbReference type="SAM" id="SignalP"/>
    </source>
</evidence>
<evidence type="ECO:0000313" key="4">
    <source>
        <dbReference type="Proteomes" id="UP000562929"/>
    </source>
</evidence>
<dbReference type="EMBL" id="JAACLJ010000005">
    <property type="protein sequence ID" value="KAF4585511.1"/>
    <property type="molecule type" value="Genomic_DNA"/>
</dbReference>
<evidence type="ECO:0000259" key="2">
    <source>
        <dbReference type="Pfam" id="PF03068"/>
    </source>
</evidence>
<dbReference type="Proteomes" id="UP000562929">
    <property type="component" value="Unassembled WGS sequence"/>
</dbReference>
<dbReference type="Gene3D" id="3.75.10.10">
    <property type="entry name" value="L-arginine/glycine Amidinotransferase, Chain A"/>
    <property type="match status" value="1"/>
</dbReference>
<proteinExistence type="predicted"/>
<dbReference type="SUPFAM" id="SSF55909">
    <property type="entry name" value="Pentein"/>
    <property type="match status" value="1"/>
</dbReference>
<sequence length="596" mass="65219">MSALVRAWLLLASVVQASVPRAEIRADSNRDGLVNGQDARQKSGAIFLPNIGDKTRRCRSRDARGNALGDDELASCNDASGQKLLAPEFAAPLRTLSPDVSDQASARIYALPEAAARRVRIFVLDDGGHPDESSSWRFVDPQLSFNATRLRSGLVLALDGREPVMNDRVWNGSVTVHFDVRDGHDRTSDAVSLTMSPILTHHHLQTVDTLISVPIASEPFYHQLDRARAASGIKKPILPVTGTDDVWAQDFMEPAYASMPGPNGPISLGVIIRSAQSSRRAGRFVFEQLRGPGLGGFQTSTALGSGFGERHINSMGNLETIPPYRSRQGVEYASGRIIMGKHYDDLPAQSMLDFLHAQRLQSPLLLEAGWLLVGHMDEFVQFVPYANDLGFTMAIADTRCALSLLRKLAEDGHGDIQAVSYKPVNNSLNAEEAIDAGIGLTVSDLINNQTFHDDNAFAQRHIDANLKTLLSEIPLHPKDVIRVPTLFRAIDYIYPASDDGTPPLKDPPPPGEKQVASFYPEGLNGVVVGRDYISPRIYGPVVDGVDVLARATEEAYARAGMRLHYVDDFLSHHLSSGEVHCGSNTLRRMDAWWKGR</sequence>
<keyword evidence="1" id="KW-0732">Signal</keyword>
<protein>
    <recommendedName>
        <fullName evidence="2">Protein-arginine deiminase C-terminal domain-containing protein</fullName>
    </recommendedName>
</protein>
<evidence type="ECO:0000313" key="3">
    <source>
        <dbReference type="EMBL" id="KAF4585511.1"/>
    </source>
</evidence>